<keyword evidence="5" id="KW-0010">Activator</keyword>
<evidence type="ECO:0000256" key="6">
    <source>
        <dbReference type="SAM" id="MobiDB-lite"/>
    </source>
</evidence>
<evidence type="ECO:0000256" key="1">
    <source>
        <dbReference type="ARBA" id="ARBA00004123"/>
    </source>
</evidence>
<dbReference type="InterPro" id="IPR031137">
    <property type="entry name" value="GRF"/>
</dbReference>
<evidence type="ECO:0000259" key="7">
    <source>
        <dbReference type="PROSITE" id="PS51666"/>
    </source>
</evidence>
<evidence type="ECO:0000256" key="4">
    <source>
        <dbReference type="PROSITE-ProRule" id="PRU01002"/>
    </source>
</evidence>
<evidence type="ECO:0000256" key="2">
    <source>
        <dbReference type="ARBA" id="ARBA00008122"/>
    </source>
</evidence>
<feature type="domain" description="QLQ" evidence="7">
    <location>
        <begin position="210"/>
        <end position="245"/>
    </location>
</feature>
<keyword evidence="5" id="KW-0804">Transcription</keyword>
<evidence type="ECO:0000256" key="3">
    <source>
        <dbReference type="ARBA" id="ARBA00023242"/>
    </source>
</evidence>
<dbReference type="GO" id="GO:0006351">
    <property type="term" value="P:DNA-templated transcription"/>
    <property type="evidence" value="ECO:0007669"/>
    <property type="project" value="UniProtKB-UniRule"/>
</dbReference>
<feature type="short sequence motif" description="Bipartite nuclear localization signal" evidence="4">
    <location>
        <begin position="276"/>
        <end position="286"/>
    </location>
</feature>
<keyword evidence="10" id="KW-1185">Reference proteome</keyword>
<dbReference type="EMBL" id="JACMSC010000002">
    <property type="protein sequence ID" value="KAG6533290.1"/>
    <property type="molecule type" value="Genomic_DNA"/>
</dbReference>
<keyword evidence="3 4" id="KW-0539">Nucleus</keyword>
<feature type="region of interest" description="Disordered" evidence="6">
    <location>
        <begin position="579"/>
        <end position="599"/>
    </location>
</feature>
<gene>
    <name evidence="9" type="ORF">ZIOFF_007156</name>
</gene>
<comment type="function">
    <text evidence="5">Transcription activator.</text>
</comment>
<dbReference type="PANTHER" id="PTHR31602:SF42">
    <property type="entry name" value="GROWTH-REGULATING FACTOR 2"/>
    <property type="match status" value="1"/>
</dbReference>
<dbReference type="Pfam" id="PF08879">
    <property type="entry name" value="WRC"/>
    <property type="match status" value="1"/>
</dbReference>
<accession>A0A8J5LPT7</accession>
<name>A0A8J5LPT7_ZINOF</name>
<protein>
    <recommendedName>
        <fullName evidence="5">Growth-regulating factor</fullName>
    </recommendedName>
</protein>
<evidence type="ECO:0000256" key="5">
    <source>
        <dbReference type="RuleBase" id="RU367127"/>
    </source>
</evidence>
<dbReference type="PANTHER" id="PTHR31602">
    <property type="entry name" value="GROWTH-REGULATING FACTOR 5"/>
    <property type="match status" value="1"/>
</dbReference>
<evidence type="ECO:0000313" key="9">
    <source>
        <dbReference type="EMBL" id="KAG6533290.1"/>
    </source>
</evidence>
<evidence type="ECO:0000259" key="8">
    <source>
        <dbReference type="PROSITE" id="PS51667"/>
    </source>
</evidence>
<dbReference type="SMART" id="SM00951">
    <property type="entry name" value="QLQ"/>
    <property type="match status" value="1"/>
</dbReference>
<comment type="domain">
    <text evidence="5">The QLQ domain and WRC domain may be involved in protein-protein interaction and DNA-binding, respectively.</text>
</comment>
<keyword evidence="5" id="KW-0805">Transcription regulation</keyword>
<dbReference type="AlphaFoldDB" id="A0A8J5LPT7"/>
<dbReference type="GO" id="GO:0005634">
    <property type="term" value="C:nucleus"/>
    <property type="evidence" value="ECO:0007669"/>
    <property type="project" value="UniProtKB-SubCell"/>
</dbReference>
<dbReference type="GO" id="GO:0032502">
    <property type="term" value="P:developmental process"/>
    <property type="evidence" value="ECO:0007669"/>
    <property type="project" value="InterPro"/>
</dbReference>
<proteinExistence type="inferred from homology"/>
<reference evidence="9 10" key="1">
    <citation type="submission" date="2020-08" db="EMBL/GenBank/DDBJ databases">
        <title>Plant Genome Project.</title>
        <authorList>
            <person name="Zhang R.-G."/>
        </authorList>
    </citation>
    <scope>NUCLEOTIDE SEQUENCE [LARGE SCALE GENOMIC DNA]</scope>
    <source>
        <tissue evidence="9">Rhizome</tissue>
    </source>
</reference>
<feature type="domain" description="WRC" evidence="8">
    <location>
        <begin position="271"/>
        <end position="315"/>
    </location>
</feature>
<dbReference type="Proteomes" id="UP000734854">
    <property type="component" value="Unassembled WGS sequence"/>
</dbReference>
<comment type="subcellular location">
    <subcellularLocation>
        <location evidence="1 4 5">Nucleus</location>
    </subcellularLocation>
</comment>
<evidence type="ECO:0000313" key="10">
    <source>
        <dbReference type="Proteomes" id="UP000734854"/>
    </source>
</evidence>
<dbReference type="PROSITE" id="PS51666">
    <property type="entry name" value="QLQ"/>
    <property type="match status" value="1"/>
</dbReference>
<dbReference type="GO" id="GO:0006355">
    <property type="term" value="P:regulation of DNA-templated transcription"/>
    <property type="evidence" value="ECO:0007669"/>
    <property type="project" value="InterPro"/>
</dbReference>
<comment type="similarity">
    <text evidence="2 5">Belongs to the GRF family.</text>
</comment>
<feature type="short sequence motif" description="Bipartite nuclear localization signal" evidence="4">
    <location>
        <begin position="304"/>
        <end position="311"/>
    </location>
</feature>
<dbReference type="InterPro" id="IPR014977">
    <property type="entry name" value="WRC_dom"/>
</dbReference>
<comment type="caution">
    <text evidence="9">The sequence shown here is derived from an EMBL/GenBank/DDBJ whole genome shotgun (WGS) entry which is preliminary data.</text>
</comment>
<dbReference type="GO" id="GO:0005524">
    <property type="term" value="F:ATP binding"/>
    <property type="evidence" value="ECO:0007669"/>
    <property type="project" value="UniProtKB-UniRule"/>
</dbReference>
<dbReference type="Pfam" id="PF08880">
    <property type="entry name" value="QLQ"/>
    <property type="match status" value="1"/>
</dbReference>
<sequence length="616" mass="67553">MEFGGKVGLLAGASSESGAVFSSSMESSDAELSSQRATEAEEHGMRCLKLARTELRMPAPVKMSPFFTPNCLFPEGGGGEQMLSFSSPSKQGALMLTLDGTLPCYHHLSASTPAPSHMRNAESGVGRFSVSYSEIKSKKGGNKFILAPLLVSLVFKQSTSRVLAVKKDVLVPVCFVILVSSTYLSSPLSGMHTGGSREHKHRVLARVNGLFTPPQWLEFERQALIYKHIVANISIPPNLLVSVRSGFGFPPFSAGYFGSSTLGWRQVGKEDPEPGRCRRTDGKKWRCARDVVADQKYCERHMNRGRHRSRKHVEGHIDHAANVIPTKSASAAPREGGTSGCLTNSLHQTECLQTNGCYPSQLDRMEMSTEKVNECTQDFGSLSSPYSLNSRNSSKLFPLSQEQNPFEEESCGFQHRFILMDSPFKPPSSSSDSIQCSDDELSRNQFVSWSAEEMQYDRTQLSISMPKSSSNLVPASPISKEQMSFSSQESNAINVVREGVPKEASQYQKGQVLISSWECSMAGPLGEVLNNSRHTTDEQCKNLFSSSINFLADGCDLNNWLESSPTHVLQKTNFRSVSSSAWSSPREDNRNSPENKGSLCDDILGSALLRVPTIPS</sequence>
<dbReference type="PROSITE" id="PS51667">
    <property type="entry name" value="WRC"/>
    <property type="match status" value="1"/>
</dbReference>
<dbReference type="InterPro" id="IPR014978">
    <property type="entry name" value="Gln-Leu-Gln_QLQ"/>
</dbReference>
<organism evidence="9 10">
    <name type="scientific">Zingiber officinale</name>
    <name type="common">Ginger</name>
    <name type="synonym">Amomum zingiber</name>
    <dbReference type="NCBI Taxonomy" id="94328"/>
    <lineage>
        <taxon>Eukaryota</taxon>
        <taxon>Viridiplantae</taxon>
        <taxon>Streptophyta</taxon>
        <taxon>Embryophyta</taxon>
        <taxon>Tracheophyta</taxon>
        <taxon>Spermatophyta</taxon>
        <taxon>Magnoliopsida</taxon>
        <taxon>Liliopsida</taxon>
        <taxon>Zingiberales</taxon>
        <taxon>Zingiberaceae</taxon>
        <taxon>Zingiber</taxon>
    </lineage>
</organism>